<accession>A0A2I2L5T5</accession>
<gene>
    <name evidence="3" type="ORF">ORPV_1011</name>
</gene>
<evidence type="ECO:0000313" key="4">
    <source>
        <dbReference type="Proteomes" id="UP000236316"/>
    </source>
</evidence>
<dbReference type="RefSeq" id="YP_009449217.1">
    <property type="nucleotide sequence ID" value="NC_036594.1"/>
</dbReference>
<reference evidence="3" key="1">
    <citation type="submission" date="2017-08" db="EMBL/GenBank/DDBJ databases">
        <authorList>
            <consortium name="Urmite Genomes"/>
        </authorList>
    </citation>
    <scope>NUCLEOTIDE SEQUENCE [LARGE SCALE GENOMIC DNA]</scope>
    <source>
        <strain evidence="3">IHUMI-LCC2</strain>
    </source>
</reference>
<dbReference type="EMBL" id="LT906555">
    <property type="protein sequence ID" value="SNW62915.1"/>
    <property type="molecule type" value="Genomic_DNA"/>
</dbReference>
<dbReference type="KEGG" id="vg:35381666"/>
<dbReference type="GeneID" id="35381666"/>
<sequence length="226" mass="25975">MDQQLFEKLLGGFVGINNNNTQKENKAPSGEDILRQLVSGFMSPHLAKEENKKSPQECSDLIANMTTQQSPVATVPVPTPVPTTKLLNNMNSEEKCVTPQYTWNIHYPNAHNENEDEQQEDDEEEDIQYEEEETERDSNGNEGDEFVKLLRETTKNAKEQKNEKLRKAIEETKTKMMDVARKGVYYMTLDLSEHEEWVVSAIEDYVHGLGISCKLYDNRLSLDWSE</sequence>
<name>A0A2I2L5T5_9VIRU</name>
<evidence type="ECO:0000256" key="1">
    <source>
        <dbReference type="SAM" id="Coils"/>
    </source>
</evidence>
<feature type="compositionally biased region" description="Acidic residues" evidence="2">
    <location>
        <begin position="114"/>
        <end position="135"/>
    </location>
</feature>
<evidence type="ECO:0000313" key="3">
    <source>
        <dbReference type="EMBL" id="SNW62915.1"/>
    </source>
</evidence>
<organism evidence="3">
    <name type="scientific">Orpheovirus IHUMI-LCC2</name>
    <dbReference type="NCBI Taxonomy" id="2023057"/>
    <lineage>
        <taxon>Viruses</taxon>
        <taxon>Varidnaviria</taxon>
        <taxon>Bamfordvirae</taxon>
        <taxon>Nucleocytoviricota</taxon>
        <taxon>Megaviricetes</taxon>
        <taxon>Pimascovirales</taxon>
        <taxon>Ocovirineae</taxon>
        <taxon>Orpheoviridae</taxon>
        <taxon>Alphaorpheovirus</taxon>
        <taxon>Alphaorpheovirus massiliense</taxon>
    </lineage>
</organism>
<proteinExistence type="predicted"/>
<feature type="coiled-coil region" evidence="1">
    <location>
        <begin position="147"/>
        <end position="182"/>
    </location>
</feature>
<keyword evidence="1" id="KW-0175">Coiled coil</keyword>
<dbReference type="Proteomes" id="UP000236316">
    <property type="component" value="Segment"/>
</dbReference>
<protein>
    <submittedName>
        <fullName evidence="3">Uncharacterized protein</fullName>
    </submittedName>
</protein>
<evidence type="ECO:0000256" key="2">
    <source>
        <dbReference type="SAM" id="MobiDB-lite"/>
    </source>
</evidence>
<keyword evidence="4" id="KW-1185">Reference proteome</keyword>
<feature type="region of interest" description="Disordered" evidence="2">
    <location>
        <begin position="111"/>
        <end position="143"/>
    </location>
</feature>